<name>A0A0A8YV46_ARUDO</name>
<sequence length="55" mass="6446">MILYYNALNIRASLVTRRPEANNDDVIPCACMLLESQRSQNFHFSKYSLIDFFCL</sequence>
<dbReference type="AlphaFoldDB" id="A0A0A8YV46"/>
<dbReference type="EMBL" id="GBRH01269525">
    <property type="protein sequence ID" value="JAD28370.1"/>
    <property type="molecule type" value="Transcribed_RNA"/>
</dbReference>
<proteinExistence type="predicted"/>
<evidence type="ECO:0000313" key="1">
    <source>
        <dbReference type="EMBL" id="JAD28370.1"/>
    </source>
</evidence>
<reference evidence="1" key="1">
    <citation type="submission" date="2014-09" db="EMBL/GenBank/DDBJ databases">
        <authorList>
            <person name="Magalhaes I.L.F."/>
            <person name="Oliveira U."/>
            <person name="Santos F.R."/>
            <person name="Vidigal T.H.D.A."/>
            <person name="Brescovit A.D."/>
            <person name="Santos A.J."/>
        </authorList>
    </citation>
    <scope>NUCLEOTIDE SEQUENCE</scope>
    <source>
        <tissue evidence="1">Shoot tissue taken approximately 20 cm above the soil surface</tissue>
    </source>
</reference>
<organism evidence="1">
    <name type="scientific">Arundo donax</name>
    <name type="common">Giant reed</name>
    <name type="synonym">Donax arundinaceus</name>
    <dbReference type="NCBI Taxonomy" id="35708"/>
    <lineage>
        <taxon>Eukaryota</taxon>
        <taxon>Viridiplantae</taxon>
        <taxon>Streptophyta</taxon>
        <taxon>Embryophyta</taxon>
        <taxon>Tracheophyta</taxon>
        <taxon>Spermatophyta</taxon>
        <taxon>Magnoliopsida</taxon>
        <taxon>Liliopsida</taxon>
        <taxon>Poales</taxon>
        <taxon>Poaceae</taxon>
        <taxon>PACMAD clade</taxon>
        <taxon>Arundinoideae</taxon>
        <taxon>Arundineae</taxon>
        <taxon>Arundo</taxon>
    </lineage>
</organism>
<reference evidence="1" key="2">
    <citation type="journal article" date="2015" name="Data Brief">
        <title>Shoot transcriptome of the giant reed, Arundo donax.</title>
        <authorList>
            <person name="Barrero R.A."/>
            <person name="Guerrero F.D."/>
            <person name="Moolhuijzen P."/>
            <person name="Goolsby J.A."/>
            <person name="Tidwell J."/>
            <person name="Bellgard S.E."/>
            <person name="Bellgard M.I."/>
        </authorList>
    </citation>
    <scope>NUCLEOTIDE SEQUENCE</scope>
    <source>
        <tissue evidence="1">Shoot tissue taken approximately 20 cm above the soil surface</tissue>
    </source>
</reference>
<protein>
    <submittedName>
        <fullName evidence="1">Uncharacterized protein</fullName>
    </submittedName>
</protein>
<accession>A0A0A8YV46</accession>